<organism evidence="1">
    <name type="scientific">Arundo donax</name>
    <name type="common">Giant reed</name>
    <name type="synonym">Donax arundinaceus</name>
    <dbReference type="NCBI Taxonomy" id="35708"/>
    <lineage>
        <taxon>Eukaryota</taxon>
        <taxon>Viridiplantae</taxon>
        <taxon>Streptophyta</taxon>
        <taxon>Embryophyta</taxon>
        <taxon>Tracheophyta</taxon>
        <taxon>Spermatophyta</taxon>
        <taxon>Magnoliopsida</taxon>
        <taxon>Liliopsida</taxon>
        <taxon>Poales</taxon>
        <taxon>Poaceae</taxon>
        <taxon>PACMAD clade</taxon>
        <taxon>Arundinoideae</taxon>
        <taxon>Arundineae</taxon>
        <taxon>Arundo</taxon>
    </lineage>
</organism>
<reference evidence="1" key="1">
    <citation type="submission" date="2014-09" db="EMBL/GenBank/DDBJ databases">
        <authorList>
            <person name="Magalhaes I.L.F."/>
            <person name="Oliveira U."/>
            <person name="Santos F.R."/>
            <person name="Vidigal T.H.D.A."/>
            <person name="Brescovit A.D."/>
            <person name="Santos A.J."/>
        </authorList>
    </citation>
    <scope>NUCLEOTIDE SEQUENCE</scope>
    <source>
        <tissue evidence="1">Shoot tissue taken approximately 20 cm above the soil surface</tissue>
    </source>
</reference>
<sequence>MCLTKQIDIRKYVNATGNGQRTHFCKSKTKTTSCTTTW</sequence>
<proteinExistence type="predicted"/>
<dbReference type="AlphaFoldDB" id="A0A0A9C317"/>
<evidence type="ECO:0000313" key="1">
    <source>
        <dbReference type="EMBL" id="JAD68863.1"/>
    </source>
</evidence>
<reference evidence="1" key="2">
    <citation type="journal article" date="2015" name="Data Brief">
        <title>Shoot transcriptome of the giant reed, Arundo donax.</title>
        <authorList>
            <person name="Barrero R.A."/>
            <person name="Guerrero F.D."/>
            <person name="Moolhuijzen P."/>
            <person name="Goolsby J.A."/>
            <person name="Tidwell J."/>
            <person name="Bellgard S.E."/>
            <person name="Bellgard M.I."/>
        </authorList>
    </citation>
    <scope>NUCLEOTIDE SEQUENCE</scope>
    <source>
        <tissue evidence="1">Shoot tissue taken approximately 20 cm above the soil surface</tissue>
    </source>
</reference>
<dbReference type="EMBL" id="GBRH01229032">
    <property type="protein sequence ID" value="JAD68863.1"/>
    <property type="molecule type" value="Transcribed_RNA"/>
</dbReference>
<accession>A0A0A9C317</accession>
<protein>
    <submittedName>
        <fullName evidence="1">Uncharacterized protein</fullName>
    </submittedName>
</protein>
<name>A0A0A9C317_ARUDO</name>